<name>A0ACD4R7S5_9BACI</name>
<keyword evidence="2" id="KW-1185">Reference proteome</keyword>
<organism evidence="1 2">
    <name type="scientific">Metabacillus hrfriensis</name>
    <dbReference type="NCBI Taxonomy" id="3048891"/>
    <lineage>
        <taxon>Bacteria</taxon>
        <taxon>Bacillati</taxon>
        <taxon>Bacillota</taxon>
        <taxon>Bacilli</taxon>
        <taxon>Bacillales</taxon>
        <taxon>Bacillaceae</taxon>
        <taxon>Metabacillus</taxon>
    </lineage>
</organism>
<proteinExistence type="predicted"/>
<dbReference type="EMBL" id="CP126116">
    <property type="protein sequence ID" value="WHZ56527.1"/>
    <property type="molecule type" value="Genomic_DNA"/>
</dbReference>
<evidence type="ECO:0000313" key="2">
    <source>
        <dbReference type="Proteomes" id="UP001226091"/>
    </source>
</evidence>
<evidence type="ECO:0000313" key="1">
    <source>
        <dbReference type="EMBL" id="WHZ56527.1"/>
    </source>
</evidence>
<gene>
    <name evidence="1" type="ORF">QLQ22_17750</name>
</gene>
<sequence>MKVYYGIEWHSDADVNDIITDYEYCDKDNSILITDCFKQASLLKNNFISKKIFEDMHQLILLHPTELYGSYTDYGIIADSGNHYLFKDMVCHFHLKSTDFTQMKMCMLQLEEHLIAVSDKTFYADRNDSELVRKIAESYDVTAEIDLDKKNENV</sequence>
<reference evidence="2" key="1">
    <citation type="journal article" date="2025" name="Aquaculture">
        <title>Assessment of the bioflocculant production and safety properties of Metabacillus hrfriensis sp. nov. based on phenotypic and whole-genome sequencing analysis.</title>
        <authorList>
            <person name="Zhang R."/>
            <person name="Zhao Z."/>
            <person name="Luo L."/>
            <person name="Wang S."/>
            <person name="Guo K."/>
            <person name="Xu W."/>
        </authorList>
    </citation>
    <scope>NUCLEOTIDE SEQUENCE [LARGE SCALE GENOMIC DNA]</scope>
    <source>
        <strain evidence="2">CT-WN-B3</strain>
    </source>
</reference>
<accession>A0ACD4R7S5</accession>
<dbReference type="Proteomes" id="UP001226091">
    <property type="component" value="Chromosome"/>
</dbReference>
<protein>
    <submittedName>
        <fullName evidence="1">Uncharacterized protein</fullName>
    </submittedName>
</protein>